<feature type="domain" description="DUF4116" evidence="2">
    <location>
        <begin position="156"/>
        <end position="199"/>
    </location>
</feature>
<evidence type="ECO:0000313" key="3">
    <source>
        <dbReference type="EMBL" id="CAK9032054.1"/>
    </source>
</evidence>
<name>A0ABP0KYZ3_9DINO</name>
<sequence length="455" mass="50510">MEPEFLEVEVNGLAGHLCHLHLNRRQRLSVQDLKTTIEEHCSIAAVEQRLFLNSTELFSTEQLLNSSGRELTLVRRSSLQVQWLQEVSKNGKAFAEAPLEVLRDKEIENKPPPVAIETAQAAELIHDSQVPFEAPLPPSRGAAINAMPCTDRWRQETIFEALQQDWRLLQYVPEDLREQIDIIEAALQQGGSVSRVVPEHRRGDARLAQAAVKLDGSALRYFDAEVMEDKDLVMKAVKQYPDALEFIPKHFLKDPDVIRCAVESDGTCLSYAHEDLRGDVDLVFAAVQQEGMALEYASEELQADRRLVLAALRADGSALQFAGDALREDEEVVYAALRSDGLALEFAHPSKRSDKELLLFAIRKDPRAFEHAAPELRADVEVVRAAVARASMGHGRASDQPEDKAGMLALVASHVPEELIDELDPASGLKKCSGGQPSDGTITREEQVTREEHGI</sequence>
<dbReference type="Pfam" id="PF13475">
    <property type="entry name" value="DUF4116"/>
    <property type="match status" value="5"/>
</dbReference>
<feature type="domain" description="DUF4116" evidence="2">
    <location>
        <begin position="210"/>
        <end position="251"/>
    </location>
</feature>
<evidence type="ECO:0000313" key="4">
    <source>
        <dbReference type="Proteomes" id="UP001642484"/>
    </source>
</evidence>
<feature type="domain" description="DUF4116" evidence="2">
    <location>
        <begin position="304"/>
        <end position="349"/>
    </location>
</feature>
<dbReference type="Proteomes" id="UP001642484">
    <property type="component" value="Unassembled WGS sequence"/>
</dbReference>
<dbReference type="InterPro" id="IPR025197">
    <property type="entry name" value="DUF4116"/>
</dbReference>
<feature type="region of interest" description="Disordered" evidence="1">
    <location>
        <begin position="426"/>
        <end position="455"/>
    </location>
</feature>
<feature type="compositionally biased region" description="Basic and acidic residues" evidence="1">
    <location>
        <begin position="442"/>
        <end position="455"/>
    </location>
</feature>
<feature type="domain" description="DUF4116" evidence="2">
    <location>
        <begin position="254"/>
        <end position="302"/>
    </location>
</feature>
<organism evidence="3 4">
    <name type="scientific">Durusdinium trenchii</name>
    <dbReference type="NCBI Taxonomy" id="1381693"/>
    <lineage>
        <taxon>Eukaryota</taxon>
        <taxon>Sar</taxon>
        <taxon>Alveolata</taxon>
        <taxon>Dinophyceae</taxon>
        <taxon>Suessiales</taxon>
        <taxon>Symbiodiniaceae</taxon>
        <taxon>Durusdinium</taxon>
    </lineage>
</organism>
<comment type="caution">
    <text evidence="3">The sequence shown here is derived from an EMBL/GenBank/DDBJ whole genome shotgun (WGS) entry which is preliminary data.</text>
</comment>
<protein>
    <recommendedName>
        <fullName evidence="2">DUF4116 domain-containing protein</fullName>
    </recommendedName>
</protein>
<reference evidence="3 4" key="1">
    <citation type="submission" date="2024-02" db="EMBL/GenBank/DDBJ databases">
        <authorList>
            <person name="Chen Y."/>
            <person name="Shah S."/>
            <person name="Dougan E. K."/>
            <person name="Thang M."/>
            <person name="Chan C."/>
        </authorList>
    </citation>
    <scope>NUCLEOTIDE SEQUENCE [LARGE SCALE GENOMIC DNA]</scope>
</reference>
<feature type="domain" description="DUF4116" evidence="2">
    <location>
        <begin position="354"/>
        <end position="387"/>
    </location>
</feature>
<dbReference type="EMBL" id="CAXAMN010010557">
    <property type="protein sequence ID" value="CAK9032054.1"/>
    <property type="molecule type" value="Genomic_DNA"/>
</dbReference>
<accession>A0ABP0KYZ3</accession>
<proteinExistence type="predicted"/>
<keyword evidence="4" id="KW-1185">Reference proteome</keyword>
<gene>
    <name evidence="3" type="ORF">CCMP2556_LOCUS18530</name>
</gene>
<evidence type="ECO:0000256" key="1">
    <source>
        <dbReference type="SAM" id="MobiDB-lite"/>
    </source>
</evidence>
<evidence type="ECO:0000259" key="2">
    <source>
        <dbReference type="Pfam" id="PF13475"/>
    </source>
</evidence>